<reference evidence="2" key="1">
    <citation type="submission" date="2019-06" db="EMBL/GenBank/DDBJ databases">
        <authorList>
            <person name="Broberg M."/>
        </authorList>
    </citation>
    <scope>NUCLEOTIDE SEQUENCE [LARGE SCALE GENOMIC DNA]</scope>
</reference>
<accession>A0A9N9U5H1</accession>
<sequence>MAVSPDPIIVTLPITMESIGDLDCIFEVHQGIFSDGENPKQLVFVSFPEECRAGNCSFIVWRRERTTEDNNFMATPCSVRLEPSTKNIDFVAPIDTALGPMPLSPGQYRPLGQPTDESLVARYHASREVLISCDFFAYNTEVEHQSEATWFVAVKNRFIEMAVLEPYNDLVAPFSEPETLDAAQPIQDSYLYHRFEAPN</sequence>
<organism evidence="1 2">
    <name type="scientific">Clonostachys byssicola</name>
    <dbReference type="NCBI Taxonomy" id="160290"/>
    <lineage>
        <taxon>Eukaryota</taxon>
        <taxon>Fungi</taxon>
        <taxon>Dikarya</taxon>
        <taxon>Ascomycota</taxon>
        <taxon>Pezizomycotina</taxon>
        <taxon>Sordariomycetes</taxon>
        <taxon>Hypocreomycetidae</taxon>
        <taxon>Hypocreales</taxon>
        <taxon>Bionectriaceae</taxon>
        <taxon>Clonostachys</taxon>
    </lineage>
</organism>
<proteinExistence type="predicted"/>
<dbReference type="EMBL" id="CABFNO020001247">
    <property type="protein sequence ID" value="CAG9974102.1"/>
    <property type="molecule type" value="Genomic_DNA"/>
</dbReference>
<protein>
    <submittedName>
        <fullName evidence="1">Uncharacterized protein</fullName>
    </submittedName>
</protein>
<comment type="caution">
    <text evidence="1">The sequence shown here is derived from an EMBL/GenBank/DDBJ whole genome shotgun (WGS) entry which is preliminary data.</text>
</comment>
<evidence type="ECO:0000313" key="2">
    <source>
        <dbReference type="Proteomes" id="UP000754883"/>
    </source>
</evidence>
<dbReference type="AlphaFoldDB" id="A0A9N9U5H1"/>
<dbReference type="OrthoDB" id="5151103at2759"/>
<gene>
    <name evidence="1" type="ORF">CBYS24578_00011701</name>
</gene>
<keyword evidence="2" id="KW-1185">Reference proteome</keyword>
<evidence type="ECO:0000313" key="1">
    <source>
        <dbReference type="EMBL" id="CAG9974102.1"/>
    </source>
</evidence>
<name>A0A9N9U5H1_9HYPO</name>
<dbReference type="Proteomes" id="UP000754883">
    <property type="component" value="Unassembled WGS sequence"/>
</dbReference>
<reference evidence="1 2" key="2">
    <citation type="submission" date="2021-10" db="EMBL/GenBank/DDBJ databases">
        <authorList>
            <person name="Piombo E."/>
        </authorList>
    </citation>
    <scope>NUCLEOTIDE SEQUENCE [LARGE SCALE GENOMIC DNA]</scope>
</reference>